<reference evidence="2" key="1">
    <citation type="submission" date="2014-09" db="EMBL/GenBank/DDBJ databases">
        <authorList>
            <person name="Magalhaes I.L.F."/>
            <person name="Oliveira U."/>
            <person name="Santos F.R."/>
            <person name="Vidigal T.H.D.A."/>
            <person name="Brescovit A.D."/>
            <person name="Santos A.J."/>
        </authorList>
    </citation>
    <scope>NUCLEOTIDE SEQUENCE</scope>
    <source>
        <tissue evidence="2">Shoot tissue taken approximately 20 cm above the soil surface</tissue>
    </source>
</reference>
<organism evidence="2">
    <name type="scientific">Arundo donax</name>
    <name type="common">Giant reed</name>
    <name type="synonym">Donax arundinaceus</name>
    <dbReference type="NCBI Taxonomy" id="35708"/>
    <lineage>
        <taxon>Eukaryota</taxon>
        <taxon>Viridiplantae</taxon>
        <taxon>Streptophyta</taxon>
        <taxon>Embryophyta</taxon>
        <taxon>Tracheophyta</taxon>
        <taxon>Spermatophyta</taxon>
        <taxon>Magnoliopsida</taxon>
        <taxon>Liliopsida</taxon>
        <taxon>Poales</taxon>
        <taxon>Poaceae</taxon>
        <taxon>PACMAD clade</taxon>
        <taxon>Arundinoideae</taxon>
        <taxon>Arundineae</taxon>
        <taxon>Arundo</taxon>
    </lineage>
</organism>
<proteinExistence type="predicted"/>
<accession>A0A0A9GKY1</accession>
<dbReference type="AlphaFoldDB" id="A0A0A9GKY1"/>
<reference evidence="2" key="2">
    <citation type="journal article" date="2015" name="Data Brief">
        <title>Shoot transcriptome of the giant reed, Arundo donax.</title>
        <authorList>
            <person name="Barrero R.A."/>
            <person name="Guerrero F.D."/>
            <person name="Moolhuijzen P."/>
            <person name="Goolsby J.A."/>
            <person name="Tidwell J."/>
            <person name="Bellgard S.E."/>
            <person name="Bellgard M.I."/>
        </authorList>
    </citation>
    <scope>NUCLEOTIDE SEQUENCE</scope>
    <source>
        <tissue evidence="2">Shoot tissue taken approximately 20 cm above the soil surface</tissue>
    </source>
</reference>
<protein>
    <submittedName>
        <fullName evidence="2">Uncharacterized protein</fullName>
    </submittedName>
</protein>
<sequence length="34" mass="3594">MRPSGLASMLSQWQSSNAHVPEACSVSPTSSGFR</sequence>
<evidence type="ECO:0000313" key="2">
    <source>
        <dbReference type="EMBL" id="JAE25790.1"/>
    </source>
</evidence>
<evidence type="ECO:0000256" key="1">
    <source>
        <dbReference type="SAM" id="MobiDB-lite"/>
    </source>
</evidence>
<feature type="region of interest" description="Disordered" evidence="1">
    <location>
        <begin position="1"/>
        <end position="34"/>
    </location>
</feature>
<dbReference type="EMBL" id="GBRH01172106">
    <property type="protein sequence ID" value="JAE25790.1"/>
    <property type="molecule type" value="Transcribed_RNA"/>
</dbReference>
<feature type="compositionally biased region" description="Polar residues" evidence="1">
    <location>
        <begin position="9"/>
        <end position="18"/>
    </location>
</feature>
<name>A0A0A9GKY1_ARUDO</name>